<name>A0A1Q5STC1_9EURO</name>
<comment type="caution">
    <text evidence="1">The sequence shown here is derived from an EMBL/GenBank/DDBJ whole genome shotgun (WGS) entry which is preliminary data.</text>
</comment>
<keyword evidence="2" id="KW-1185">Reference proteome</keyword>
<dbReference type="Proteomes" id="UP000186955">
    <property type="component" value="Unassembled WGS sequence"/>
</dbReference>
<gene>
    <name evidence="1" type="ORF">PENSUB_13114</name>
</gene>
<protein>
    <submittedName>
        <fullName evidence="1">Uncharacterized protein</fullName>
    </submittedName>
</protein>
<evidence type="ECO:0000313" key="1">
    <source>
        <dbReference type="EMBL" id="OKO91125.1"/>
    </source>
</evidence>
<reference evidence="1 2" key="1">
    <citation type="submission" date="2016-10" db="EMBL/GenBank/DDBJ databases">
        <title>Genome sequence of the ascomycete fungus Penicillium subrubescens.</title>
        <authorList>
            <person name="De Vries R.P."/>
            <person name="Peng M."/>
            <person name="Dilokpimol A."/>
            <person name="Hilden K."/>
            <person name="Makela M.R."/>
            <person name="Grigoriev I."/>
            <person name="Riley R."/>
            <person name="Granchi Z."/>
        </authorList>
    </citation>
    <scope>NUCLEOTIDE SEQUENCE [LARGE SCALE GENOMIC DNA]</scope>
    <source>
        <strain evidence="1 2">CBS 132785</strain>
    </source>
</reference>
<dbReference type="AlphaFoldDB" id="A0A1Q5STC1"/>
<sequence length="74" mass="8169">MSSPFSHGANVNGLVVSSISISMTLNTSATWYSVERWYLWYGRNFLIHSVNLRSGLRTRSPSTYSRPAADSGAV</sequence>
<dbReference type="EMBL" id="MNBE01000754">
    <property type="protein sequence ID" value="OKO91125.1"/>
    <property type="molecule type" value="Genomic_DNA"/>
</dbReference>
<proteinExistence type="predicted"/>
<accession>A0A1Q5STC1</accession>
<evidence type="ECO:0000313" key="2">
    <source>
        <dbReference type="Proteomes" id="UP000186955"/>
    </source>
</evidence>
<organism evidence="1 2">
    <name type="scientific">Penicillium subrubescens</name>
    <dbReference type="NCBI Taxonomy" id="1316194"/>
    <lineage>
        <taxon>Eukaryota</taxon>
        <taxon>Fungi</taxon>
        <taxon>Dikarya</taxon>
        <taxon>Ascomycota</taxon>
        <taxon>Pezizomycotina</taxon>
        <taxon>Eurotiomycetes</taxon>
        <taxon>Eurotiomycetidae</taxon>
        <taxon>Eurotiales</taxon>
        <taxon>Aspergillaceae</taxon>
        <taxon>Penicillium</taxon>
    </lineage>
</organism>